<dbReference type="KEGG" id="mlr:MELLADRAFT_87769"/>
<dbReference type="AlphaFoldDB" id="F4SDZ6"/>
<dbReference type="EMBL" id="GL883317">
    <property type="protein sequence ID" value="EGF97129.1"/>
    <property type="molecule type" value="Genomic_DNA"/>
</dbReference>
<accession>F4SDZ6</accession>
<feature type="domain" description="CxC1-like cysteine cluster associated with KDZ transposases" evidence="2">
    <location>
        <begin position="206"/>
        <end position="308"/>
    </location>
</feature>
<dbReference type="RefSeq" id="XP_007419600.1">
    <property type="nucleotide sequence ID" value="XM_007419538.1"/>
</dbReference>
<feature type="region of interest" description="Disordered" evidence="1">
    <location>
        <begin position="149"/>
        <end position="168"/>
    </location>
</feature>
<dbReference type="VEuPathDB" id="FungiDB:MELLADRAFT_87769"/>
<keyword evidence="4" id="KW-1185">Reference proteome</keyword>
<dbReference type="InterPro" id="IPR040521">
    <property type="entry name" value="KDZ"/>
</dbReference>
<dbReference type="Pfam" id="PF18758">
    <property type="entry name" value="KDZ"/>
    <property type="match status" value="1"/>
</dbReference>
<dbReference type="Proteomes" id="UP000001072">
    <property type="component" value="Unassembled WGS sequence"/>
</dbReference>
<feature type="region of interest" description="Disordered" evidence="1">
    <location>
        <begin position="91"/>
        <end position="139"/>
    </location>
</feature>
<sequence>MRVNIRIRGGPSQPCQLTIPEMAPGPDNFEVIYQSNVKVSSSLLLYKMAPRAILKGLNTQSKQPKPVTPLQRQLVEQRAKDLLHTEASVAAFLRRKRERPTTPEDELPNDPPGVPIPLGPNEPFYSDDEKEEDPDAPDEVYVINPNHFMPALPPPSEPDEEEEDPVHSALRREQHFAQRLRHETCWTWQHALMLPMFLRCRLETSNWGQVDRWNHDFRQPCNCAGKTERDVNLVDLTSRRRVKISFCKRCDPSDMVRLLLMGYIGTSPVRPETAFSVRLLVHHHSQWLNCAVPTQGFCKALDEVLDSQAIVAYRAILLQIRTIENQKLQLSELGVLASNCPKCFGPPVGITKTEEADIHVCLDGNFQHKRHAAASVEIPGYKPARPDMFLDPALVDRMNRKLNRSKPMDGEVDQCTEAHTTANNARGKTHFKNMDESGLLAMACRHDHVLKYINLIQTGEKACYPLALIEWLLDVLEKNRNHSNKVGVLYDIGCNLDKTIKNRELFPEELEQNRLRLATALFHSYAHHWGCQLEYNPRLLKWWGKSNGEGCERVWFKNSKLIKGNRYATKQRRLLVSFIYCFFGFLSIVEGVDLLKRLETLASFLSTQTKKYIAELASLQSTLDKLAQANPAHTIEYFDAQWERQRNLQLAAMTVKAKERRERLKVLLQLEEQLIEARQKMNDLNPHAAPIRTNQQRDKLIGLPMSLANLEAKVQEVAEELGFAELLNVRRGSAQRIKAVITVQVALSLLYEAKFDVIQQEAEAENRTGRFKL</sequence>
<feature type="compositionally biased region" description="Acidic residues" evidence="1">
    <location>
        <begin position="125"/>
        <end position="138"/>
    </location>
</feature>
<dbReference type="InterPro" id="IPR041320">
    <property type="entry name" value="CxC1"/>
</dbReference>
<evidence type="ECO:0000256" key="1">
    <source>
        <dbReference type="SAM" id="MobiDB-lite"/>
    </source>
</evidence>
<dbReference type="STRING" id="747676.F4SDZ6"/>
<evidence type="ECO:0000313" key="3">
    <source>
        <dbReference type="EMBL" id="EGF97129.1"/>
    </source>
</evidence>
<dbReference type="PANTHER" id="PTHR33096">
    <property type="entry name" value="CXC2 DOMAIN-CONTAINING PROTEIN"/>
    <property type="match status" value="1"/>
</dbReference>
<dbReference type="Pfam" id="PF18802">
    <property type="entry name" value="CxC1"/>
    <property type="match status" value="1"/>
</dbReference>
<dbReference type="OrthoDB" id="3253684at2759"/>
<protein>
    <recommendedName>
        <fullName evidence="2">CxC1-like cysteine cluster associated with KDZ transposases domain-containing protein</fullName>
    </recommendedName>
</protein>
<evidence type="ECO:0000313" key="4">
    <source>
        <dbReference type="Proteomes" id="UP000001072"/>
    </source>
</evidence>
<dbReference type="PANTHER" id="PTHR33096:SF1">
    <property type="entry name" value="CXC1-LIKE CYSTEINE CLUSTER ASSOCIATED WITH KDZ TRANSPOSASES DOMAIN-CONTAINING PROTEIN"/>
    <property type="match status" value="1"/>
</dbReference>
<dbReference type="GeneID" id="18934632"/>
<name>F4SDZ6_MELLP</name>
<feature type="compositionally biased region" description="Pro residues" evidence="1">
    <location>
        <begin position="109"/>
        <end position="120"/>
    </location>
</feature>
<dbReference type="InParanoid" id="F4SDZ6"/>
<organism evidence="4">
    <name type="scientific">Melampsora larici-populina (strain 98AG31 / pathotype 3-4-7)</name>
    <name type="common">Poplar leaf rust fungus</name>
    <dbReference type="NCBI Taxonomy" id="747676"/>
    <lineage>
        <taxon>Eukaryota</taxon>
        <taxon>Fungi</taxon>
        <taxon>Dikarya</taxon>
        <taxon>Basidiomycota</taxon>
        <taxon>Pucciniomycotina</taxon>
        <taxon>Pucciniomycetes</taxon>
        <taxon>Pucciniales</taxon>
        <taxon>Melampsoraceae</taxon>
        <taxon>Melampsora</taxon>
    </lineage>
</organism>
<gene>
    <name evidence="3" type="ORF">MELLADRAFT_87769</name>
</gene>
<proteinExistence type="predicted"/>
<reference evidence="4" key="1">
    <citation type="journal article" date="2011" name="Proc. Natl. Acad. Sci. U.S.A.">
        <title>Obligate biotrophy features unraveled by the genomic analysis of rust fungi.</title>
        <authorList>
            <person name="Duplessis S."/>
            <person name="Cuomo C.A."/>
            <person name="Lin Y.-C."/>
            <person name="Aerts A."/>
            <person name="Tisserant E."/>
            <person name="Veneault-Fourrey C."/>
            <person name="Joly D.L."/>
            <person name="Hacquard S."/>
            <person name="Amselem J."/>
            <person name="Cantarel B.L."/>
            <person name="Chiu R."/>
            <person name="Coutinho P.M."/>
            <person name="Feau N."/>
            <person name="Field M."/>
            <person name="Frey P."/>
            <person name="Gelhaye E."/>
            <person name="Goldberg J."/>
            <person name="Grabherr M.G."/>
            <person name="Kodira C.D."/>
            <person name="Kohler A."/>
            <person name="Kuees U."/>
            <person name="Lindquist E.A."/>
            <person name="Lucas S.M."/>
            <person name="Mago R."/>
            <person name="Mauceli E."/>
            <person name="Morin E."/>
            <person name="Murat C."/>
            <person name="Pangilinan J.L."/>
            <person name="Park R."/>
            <person name="Pearson M."/>
            <person name="Quesneville H."/>
            <person name="Rouhier N."/>
            <person name="Sakthikumar S."/>
            <person name="Salamov A.A."/>
            <person name="Schmutz J."/>
            <person name="Selles B."/>
            <person name="Shapiro H."/>
            <person name="Tanguay P."/>
            <person name="Tuskan G.A."/>
            <person name="Henrissat B."/>
            <person name="Van de Peer Y."/>
            <person name="Rouze P."/>
            <person name="Ellis J.G."/>
            <person name="Dodds P.N."/>
            <person name="Schein J.E."/>
            <person name="Zhong S."/>
            <person name="Hamelin R.C."/>
            <person name="Grigoriev I.V."/>
            <person name="Szabo L.J."/>
            <person name="Martin F."/>
        </authorList>
    </citation>
    <scope>NUCLEOTIDE SEQUENCE [LARGE SCALE GENOMIC DNA]</scope>
    <source>
        <strain evidence="4">98AG31 / pathotype 3-4-7</strain>
    </source>
</reference>
<evidence type="ECO:0000259" key="2">
    <source>
        <dbReference type="Pfam" id="PF18802"/>
    </source>
</evidence>
<dbReference type="HOGENOM" id="CLU_011407_5_1_1"/>